<dbReference type="Pfam" id="PF01274">
    <property type="entry name" value="MS_TIM-barrel"/>
    <property type="match status" value="1"/>
</dbReference>
<dbReference type="Proteomes" id="UP000315825">
    <property type="component" value="Unassembled WGS sequence"/>
</dbReference>
<feature type="active site" description="Proton acceptor" evidence="7">
    <location>
        <position position="159"/>
    </location>
</feature>
<evidence type="ECO:0000259" key="10">
    <source>
        <dbReference type="Pfam" id="PF20656"/>
    </source>
</evidence>
<dbReference type="UniPathway" id="UPA00703">
    <property type="reaction ID" value="UER00720"/>
</dbReference>
<reference evidence="12 13" key="1">
    <citation type="submission" date="2019-02" db="EMBL/GenBank/DDBJ databases">
        <title>Prokaryotic population dynamics and viral predation in marine succession experiment using metagenomics: the confinement effect.</title>
        <authorList>
            <person name="Haro-Moreno J.M."/>
            <person name="Rodriguez-Valera F."/>
            <person name="Lopez-Perez M."/>
        </authorList>
    </citation>
    <scope>NUCLEOTIDE SEQUENCE [LARGE SCALE GENOMIC DNA]</scope>
    <source>
        <strain evidence="12">MED-G159</strain>
    </source>
</reference>
<dbReference type="Gene3D" id="1.20.1220.12">
    <property type="entry name" value="Malate synthase, domain III"/>
    <property type="match status" value="1"/>
</dbReference>
<feature type="domain" description="Malate synthase N-terminal" evidence="10">
    <location>
        <begin position="3"/>
        <end position="63"/>
    </location>
</feature>
<evidence type="ECO:0000256" key="3">
    <source>
        <dbReference type="ARBA" id="ARBA00022435"/>
    </source>
</evidence>
<evidence type="ECO:0000313" key="12">
    <source>
        <dbReference type="EMBL" id="RZO27202.1"/>
    </source>
</evidence>
<dbReference type="EMBL" id="SHBE01000001">
    <property type="protein sequence ID" value="RZO27202.1"/>
    <property type="molecule type" value="Genomic_DNA"/>
</dbReference>
<keyword evidence="5 8" id="KW-0808">Transferase</keyword>
<dbReference type="Gene3D" id="3.20.20.360">
    <property type="entry name" value="Malate synthase, domain 3"/>
    <property type="match status" value="1"/>
</dbReference>
<evidence type="ECO:0000259" key="11">
    <source>
        <dbReference type="Pfam" id="PF20659"/>
    </source>
</evidence>
<evidence type="ECO:0000313" key="13">
    <source>
        <dbReference type="Proteomes" id="UP000315825"/>
    </source>
</evidence>
<accession>A0A520N143</accession>
<keyword evidence="3 8" id="KW-0329">Glyoxylate bypass</keyword>
<dbReference type="PIRSF" id="PIRSF001363">
    <property type="entry name" value="Malate_synth"/>
    <property type="match status" value="1"/>
</dbReference>
<comment type="similarity">
    <text evidence="1 8">Belongs to the malate synthase family.</text>
</comment>
<gene>
    <name evidence="12" type="ORF">EVA92_00215</name>
</gene>
<evidence type="ECO:0000256" key="2">
    <source>
        <dbReference type="ARBA" id="ARBA00012636"/>
    </source>
</evidence>
<dbReference type="FunFam" id="1.20.1220.12:FF:000001">
    <property type="entry name" value="Malate synthase"/>
    <property type="match status" value="1"/>
</dbReference>
<dbReference type="InterPro" id="IPR044856">
    <property type="entry name" value="Malate_synth_C_sf"/>
</dbReference>
<feature type="active site" description="Proton donor" evidence="7">
    <location>
        <position position="440"/>
    </location>
</feature>
<dbReference type="EC" id="2.3.3.9" evidence="2 8"/>
<dbReference type="InterPro" id="IPR019830">
    <property type="entry name" value="Malate_synthase_CS"/>
</dbReference>
<dbReference type="FunFam" id="3.20.20.360:FF:000001">
    <property type="entry name" value="Malate synthase"/>
    <property type="match status" value="1"/>
</dbReference>
<dbReference type="InterPro" id="IPR046363">
    <property type="entry name" value="MS_N_TIM-barrel_dom"/>
</dbReference>
<evidence type="ECO:0000256" key="4">
    <source>
        <dbReference type="ARBA" id="ARBA00022532"/>
    </source>
</evidence>
<dbReference type="SUPFAM" id="SSF51645">
    <property type="entry name" value="Malate synthase G"/>
    <property type="match status" value="1"/>
</dbReference>
<dbReference type="InterPro" id="IPR048356">
    <property type="entry name" value="MS_N"/>
</dbReference>
<comment type="catalytic activity">
    <reaction evidence="6 8">
        <text>glyoxylate + acetyl-CoA + H2O = (S)-malate + CoA + H(+)</text>
        <dbReference type="Rhea" id="RHEA:18181"/>
        <dbReference type="ChEBI" id="CHEBI:15377"/>
        <dbReference type="ChEBI" id="CHEBI:15378"/>
        <dbReference type="ChEBI" id="CHEBI:15589"/>
        <dbReference type="ChEBI" id="CHEBI:36655"/>
        <dbReference type="ChEBI" id="CHEBI:57287"/>
        <dbReference type="ChEBI" id="CHEBI:57288"/>
        <dbReference type="EC" id="2.3.3.9"/>
    </reaction>
</comment>
<dbReference type="AlphaFoldDB" id="A0A520N143"/>
<dbReference type="PROSITE" id="PS00510">
    <property type="entry name" value="MALATE_SYNTHASE"/>
    <property type="match status" value="1"/>
</dbReference>
<dbReference type="NCBIfam" id="TIGR01344">
    <property type="entry name" value="malate_syn_A"/>
    <property type="match status" value="1"/>
</dbReference>
<evidence type="ECO:0000259" key="9">
    <source>
        <dbReference type="Pfam" id="PF01274"/>
    </source>
</evidence>
<keyword evidence="4 8" id="KW-0816">Tricarboxylic acid cycle</keyword>
<dbReference type="GO" id="GO:0004474">
    <property type="term" value="F:malate synthase activity"/>
    <property type="evidence" value="ECO:0007669"/>
    <property type="project" value="UniProtKB-EC"/>
</dbReference>
<dbReference type="PANTHER" id="PTHR42902:SF1">
    <property type="entry name" value="MALATE SYNTHASE 1-RELATED"/>
    <property type="match status" value="1"/>
</dbReference>
<evidence type="ECO:0000256" key="1">
    <source>
        <dbReference type="ARBA" id="ARBA00006394"/>
    </source>
</evidence>
<dbReference type="CDD" id="cd00727">
    <property type="entry name" value="malate_synt_A"/>
    <property type="match status" value="1"/>
</dbReference>
<evidence type="ECO:0000256" key="6">
    <source>
        <dbReference type="ARBA" id="ARBA00047918"/>
    </source>
</evidence>
<organism evidence="12 13">
    <name type="scientific">SAR86 cluster bacterium</name>
    <dbReference type="NCBI Taxonomy" id="2030880"/>
    <lineage>
        <taxon>Bacteria</taxon>
        <taxon>Pseudomonadati</taxon>
        <taxon>Pseudomonadota</taxon>
        <taxon>Gammaproteobacteria</taxon>
        <taxon>SAR86 cluster</taxon>
    </lineage>
</organism>
<keyword evidence="12" id="KW-0012">Acyltransferase</keyword>
<dbReference type="GO" id="GO:0006097">
    <property type="term" value="P:glyoxylate cycle"/>
    <property type="evidence" value="ECO:0007669"/>
    <property type="project" value="UniProtKB-UniPathway"/>
</dbReference>
<dbReference type="InterPro" id="IPR006252">
    <property type="entry name" value="Malate_synthA"/>
</dbReference>
<dbReference type="Pfam" id="PF20659">
    <property type="entry name" value="MS_C"/>
    <property type="match status" value="1"/>
</dbReference>
<dbReference type="PANTHER" id="PTHR42902">
    <property type="entry name" value="MALATE SYNTHASE"/>
    <property type="match status" value="1"/>
</dbReference>
<comment type="pathway">
    <text evidence="8">Carbohydrate metabolism; glyoxylate cycle; (S)-malate from isocitrate: step 2/2.</text>
</comment>
<feature type="domain" description="Malate synthase C-terminal" evidence="11">
    <location>
        <begin position="407"/>
        <end position="525"/>
    </location>
</feature>
<proteinExistence type="inferred from homology"/>
<evidence type="ECO:0000256" key="5">
    <source>
        <dbReference type="ARBA" id="ARBA00022679"/>
    </source>
</evidence>
<dbReference type="Pfam" id="PF20656">
    <property type="entry name" value="MS_N"/>
    <property type="match status" value="1"/>
</dbReference>
<name>A0A520N143_9GAMM</name>
<evidence type="ECO:0000256" key="7">
    <source>
        <dbReference type="PIRSR" id="PIRSR001363-1"/>
    </source>
</evidence>
<dbReference type="GO" id="GO:0006099">
    <property type="term" value="P:tricarboxylic acid cycle"/>
    <property type="evidence" value="ECO:0007669"/>
    <property type="project" value="UniProtKB-KW"/>
</dbReference>
<evidence type="ECO:0000256" key="8">
    <source>
        <dbReference type="RuleBase" id="RU000555"/>
    </source>
</evidence>
<dbReference type="InterPro" id="IPR011076">
    <property type="entry name" value="Malate_synth_sf"/>
</dbReference>
<protein>
    <recommendedName>
        <fullName evidence="2 8">Malate synthase</fullName>
        <ecNumber evidence="2 8">2.3.3.9</ecNumber>
    </recommendedName>
</protein>
<feature type="domain" description="Malate synthase TIM barrel" evidence="9">
    <location>
        <begin position="156"/>
        <end position="400"/>
    </location>
</feature>
<dbReference type="InterPro" id="IPR048355">
    <property type="entry name" value="MS_C"/>
</dbReference>
<dbReference type="InterPro" id="IPR001465">
    <property type="entry name" value="Malate_synthase_TIM"/>
</dbReference>
<sequence length="525" mass="60039">MSVEFNFEIPGETEKIFTDDALKFLEHLHNKFDGKIKEVLKNRAVKQGKFNQGHLPNFLTETKDIRESNWKVRNIPNDILDRRVEITGPVDRKMIINALNSDVKVFMADFEDSLSPTWENVARGQLNLYDAVRKTITFENPDNNKKYKLNDETAILMCRVRGLHLIEKGMKINEESPYGCLCDFGLFLFHNAKELINNGSGPYFYIPKLQSHLEARVWNEIIDYSEDYLNLPRGTVRVTCLIETLPAVFEMDEILFELKEHIVGLNCGRWDYIFSYIKTFQNSPDRLLPDRYQVGMAQPFLNAYSRLLIKTCHKRGAFAMGGMAAFIPSKDPEENKVVSEKVMADKLLETNNGHDGTWIAHPGLSDIANNVFSNAFEAGNTNQLHVLREEDEITADDLIAPCDGDFTENCFRANIRVSLRYIESWLRGVGCVPIYGLMEDAATAEISRSSLWQWVKHKVQMDTGIEANTETFEKILDEEYNVVQEEVGQTTLDSGKFVEAKSILKDLVLSDELTDFLTLPAYRSI</sequence>
<comment type="caution">
    <text evidence="12">The sequence shown here is derived from an EMBL/GenBank/DDBJ whole genome shotgun (WGS) entry which is preliminary data.</text>
</comment>
<dbReference type="GO" id="GO:0005737">
    <property type="term" value="C:cytoplasm"/>
    <property type="evidence" value="ECO:0007669"/>
    <property type="project" value="TreeGrafter"/>
</dbReference>